<feature type="domain" description="PH" evidence="3">
    <location>
        <begin position="1976"/>
        <end position="2012"/>
    </location>
</feature>
<dbReference type="Gene3D" id="1.10.840.10">
    <property type="entry name" value="Ras guanine-nucleotide exchange factors catalytic domain"/>
    <property type="match status" value="1"/>
</dbReference>
<keyword evidence="8" id="KW-1185">Reference proteome</keyword>
<feature type="region of interest" description="Disordered" evidence="2">
    <location>
        <begin position="1109"/>
        <end position="1138"/>
    </location>
</feature>
<organism evidence="7 8">
    <name type="scientific">Lodderomyces elongisporus (strain ATCC 11503 / CBS 2605 / JCM 1781 / NBRC 1676 / NRRL YB-4239)</name>
    <name type="common">Yeast</name>
    <name type="synonym">Saccharomyces elongisporus</name>
    <dbReference type="NCBI Taxonomy" id="379508"/>
    <lineage>
        <taxon>Eukaryota</taxon>
        <taxon>Fungi</taxon>
        <taxon>Dikarya</taxon>
        <taxon>Ascomycota</taxon>
        <taxon>Saccharomycotina</taxon>
        <taxon>Pichiomycetes</taxon>
        <taxon>Debaryomycetaceae</taxon>
        <taxon>Candida/Lodderomyces clade</taxon>
        <taxon>Lodderomyces</taxon>
    </lineage>
</organism>
<feature type="compositionally biased region" description="Basic and acidic residues" evidence="2">
    <location>
        <begin position="939"/>
        <end position="957"/>
    </location>
</feature>
<dbReference type="InParanoid" id="A5E683"/>
<feature type="compositionally biased region" description="Low complexity" evidence="2">
    <location>
        <begin position="1180"/>
        <end position="1195"/>
    </location>
</feature>
<dbReference type="Pfam" id="PF00617">
    <property type="entry name" value="RasGEF"/>
    <property type="match status" value="1"/>
</dbReference>
<feature type="compositionally biased region" description="Low complexity" evidence="2">
    <location>
        <begin position="1890"/>
        <end position="1911"/>
    </location>
</feature>
<feature type="region of interest" description="Disordered" evidence="2">
    <location>
        <begin position="85"/>
        <end position="164"/>
    </location>
</feature>
<name>A5E683_LODEL</name>
<dbReference type="OrthoDB" id="79452at2759"/>
<dbReference type="KEGG" id="lel:PVL30_005259"/>
<gene>
    <name evidence="7" type="ORF">LELG_05122</name>
</gene>
<dbReference type="HOGENOM" id="CLU_002085_0_0_1"/>
<feature type="compositionally biased region" description="Low complexity" evidence="2">
    <location>
        <begin position="178"/>
        <end position="196"/>
    </location>
</feature>
<dbReference type="InterPro" id="IPR037769">
    <property type="entry name" value="Abr/Bcr"/>
</dbReference>
<dbReference type="GO" id="GO:0005085">
    <property type="term" value="F:guanyl-nucleotide exchange factor activity"/>
    <property type="evidence" value="ECO:0007669"/>
    <property type="project" value="UniProtKB-KW"/>
</dbReference>
<dbReference type="eggNOG" id="KOG1450">
    <property type="taxonomic scope" value="Eukaryota"/>
</dbReference>
<dbReference type="PANTHER" id="PTHR23182:SF1">
    <property type="entry name" value="RHO GTPASE ACTIVATING PROTEIN AT 1A, ISOFORM E"/>
    <property type="match status" value="1"/>
</dbReference>
<feature type="compositionally biased region" description="Acidic residues" evidence="2">
    <location>
        <begin position="1128"/>
        <end position="1138"/>
    </location>
</feature>
<dbReference type="FunCoup" id="A5E683">
    <property type="interactions" value="550"/>
</dbReference>
<dbReference type="InterPro" id="IPR008936">
    <property type="entry name" value="Rho_GTPase_activation_prot"/>
</dbReference>
<dbReference type="Gene3D" id="1.20.870.10">
    <property type="entry name" value="Son of sevenless (SoS) protein Chain: S domain 1"/>
    <property type="match status" value="1"/>
</dbReference>
<protein>
    <submittedName>
        <fullName evidence="7">Uncharacterized protein</fullName>
    </submittedName>
</protein>
<dbReference type="SUPFAM" id="SSF48366">
    <property type="entry name" value="Ras GEF"/>
    <property type="match status" value="3"/>
</dbReference>
<evidence type="ECO:0000259" key="6">
    <source>
        <dbReference type="PROSITE" id="PS50238"/>
    </source>
</evidence>
<dbReference type="InterPro" id="IPR023578">
    <property type="entry name" value="Ras_GEF_dom_sf"/>
</dbReference>
<evidence type="ECO:0000256" key="1">
    <source>
        <dbReference type="PROSITE-ProRule" id="PRU00168"/>
    </source>
</evidence>
<feature type="domain" description="N-terminal Ras-GEF" evidence="5">
    <location>
        <begin position="1214"/>
        <end position="1409"/>
    </location>
</feature>
<feature type="region of interest" description="Disordered" evidence="2">
    <location>
        <begin position="176"/>
        <end position="201"/>
    </location>
</feature>
<dbReference type="InterPro" id="IPR000651">
    <property type="entry name" value="Ras-like_Gua-exchang_fac_N"/>
</dbReference>
<dbReference type="GeneID" id="5230827"/>
<dbReference type="PROSITE" id="PS50003">
    <property type="entry name" value="PH_DOMAIN"/>
    <property type="match status" value="1"/>
</dbReference>
<reference evidence="7 8" key="1">
    <citation type="journal article" date="2009" name="Nature">
        <title>Evolution of pathogenicity and sexual reproduction in eight Candida genomes.</title>
        <authorList>
            <person name="Butler G."/>
            <person name="Rasmussen M.D."/>
            <person name="Lin M.F."/>
            <person name="Santos M.A."/>
            <person name="Sakthikumar S."/>
            <person name="Munro C.A."/>
            <person name="Rheinbay E."/>
            <person name="Grabherr M."/>
            <person name="Forche A."/>
            <person name="Reedy J.L."/>
            <person name="Agrafioti I."/>
            <person name="Arnaud M.B."/>
            <person name="Bates S."/>
            <person name="Brown A.J."/>
            <person name="Brunke S."/>
            <person name="Costanzo M.C."/>
            <person name="Fitzpatrick D.A."/>
            <person name="de Groot P.W."/>
            <person name="Harris D."/>
            <person name="Hoyer L.L."/>
            <person name="Hube B."/>
            <person name="Klis F.M."/>
            <person name="Kodira C."/>
            <person name="Lennard N."/>
            <person name="Logue M.E."/>
            <person name="Martin R."/>
            <person name="Neiman A.M."/>
            <person name="Nikolaou E."/>
            <person name="Quail M.A."/>
            <person name="Quinn J."/>
            <person name="Santos M.C."/>
            <person name="Schmitzberger F.F."/>
            <person name="Sherlock G."/>
            <person name="Shah P."/>
            <person name="Silverstein K.A."/>
            <person name="Skrzypek M.S."/>
            <person name="Soll D."/>
            <person name="Staggs R."/>
            <person name="Stansfield I."/>
            <person name="Stumpf M.P."/>
            <person name="Sudbery P.E."/>
            <person name="Srikantha T."/>
            <person name="Zeng Q."/>
            <person name="Berman J."/>
            <person name="Berriman M."/>
            <person name="Heitman J."/>
            <person name="Gow N.A."/>
            <person name="Lorenz M.C."/>
            <person name="Birren B.W."/>
            <person name="Kellis M."/>
            <person name="Cuomo C.A."/>
        </authorList>
    </citation>
    <scope>NUCLEOTIDE SEQUENCE [LARGE SCALE GENOMIC DNA]</scope>
    <source>
        <strain evidence="8">ATCC 11503 / BCRC 21390 / CBS 2605 / JCM 1781 / NBRC 1676 / NRRL YB-4239</strain>
    </source>
</reference>
<dbReference type="CDD" id="cd00159">
    <property type="entry name" value="RhoGAP"/>
    <property type="match status" value="1"/>
</dbReference>
<dbReference type="InterPro" id="IPR001895">
    <property type="entry name" value="RASGEF_cat_dom"/>
</dbReference>
<feature type="domain" description="Rho-GAP" evidence="6">
    <location>
        <begin position="2037"/>
        <end position="2218"/>
    </location>
</feature>
<evidence type="ECO:0000259" key="4">
    <source>
        <dbReference type="PROSITE" id="PS50009"/>
    </source>
</evidence>
<dbReference type="Pfam" id="PF00618">
    <property type="entry name" value="RasGEF_N"/>
    <property type="match status" value="1"/>
</dbReference>
<dbReference type="GO" id="GO:0016020">
    <property type="term" value="C:membrane"/>
    <property type="evidence" value="ECO:0007669"/>
    <property type="project" value="TreeGrafter"/>
</dbReference>
<feature type="compositionally biased region" description="Basic residues" evidence="2">
    <location>
        <begin position="1165"/>
        <end position="1179"/>
    </location>
</feature>
<feature type="compositionally biased region" description="Basic and acidic residues" evidence="2">
    <location>
        <begin position="85"/>
        <end position="109"/>
    </location>
</feature>
<dbReference type="OMA" id="TLEDDRW"/>
<dbReference type="GO" id="GO:0005096">
    <property type="term" value="F:GTPase activator activity"/>
    <property type="evidence" value="ECO:0007669"/>
    <property type="project" value="InterPro"/>
</dbReference>
<dbReference type="Pfam" id="PF00620">
    <property type="entry name" value="RhoGAP"/>
    <property type="match status" value="1"/>
</dbReference>
<dbReference type="EMBL" id="CH981531">
    <property type="protein sequence ID" value="EDK46941.1"/>
    <property type="molecule type" value="Genomic_DNA"/>
</dbReference>
<feature type="compositionally biased region" description="Low complexity" evidence="2">
    <location>
        <begin position="1853"/>
        <end position="1873"/>
    </location>
</feature>
<dbReference type="InterPro" id="IPR036964">
    <property type="entry name" value="RASGEF_cat_dom_sf"/>
</dbReference>
<evidence type="ECO:0000313" key="8">
    <source>
        <dbReference type="Proteomes" id="UP000001996"/>
    </source>
</evidence>
<feature type="region of interest" description="Disordered" evidence="2">
    <location>
        <begin position="1152"/>
        <end position="1202"/>
    </location>
</feature>
<keyword evidence="1" id="KW-0344">Guanine-nucleotide releasing factor</keyword>
<dbReference type="PROSITE" id="PS50238">
    <property type="entry name" value="RHOGAP"/>
    <property type="match status" value="1"/>
</dbReference>
<dbReference type="InterPro" id="IPR000198">
    <property type="entry name" value="RhoGAP_dom"/>
</dbReference>
<accession>A5E683</accession>
<dbReference type="InterPro" id="IPR001849">
    <property type="entry name" value="PH_domain"/>
</dbReference>
<dbReference type="PROSITE" id="PS50212">
    <property type="entry name" value="RASGEF_NTER"/>
    <property type="match status" value="1"/>
</dbReference>
<feature type="region of interest" description="Disordered" evidence="2">
    <location>
        <begin position="277"/>
        <end position="318"/>
    </location>
</feature>
<dbReference type="PROSITE" id="PS50009">
    <property type="entry name" value="RASGEF_CAT"/>
    <property type="match status" value="1"/>
</dbReference>
<evidence type="ECO:0000259" key="3">
    <source>
        <dbReference type="PROSITE" id="PS50003"/>
    </source>
</evidence>
<dbReference type="PANTHER" id="PTHR23182">
    <property type="entry name" value="BREAKPOINT CLUSTER REGION PROTEIN BCR"/>
    <property type="match status" value="1"/>
</dbReference>
<feature type="domain" description="Ras-GEF" evidence="4">
    <location>
        <begin position="643"/>
        <end position="932"/>
    </location>
</feature>
<proteinExistence type="predicted"/>
<evidence type="ECO:0000259" key="5">
    <source>
        <dbReference type="PROSITE" id="PS50212"/>
    </source>
</evidence>
<feature type="compositionally biased region" description="Polar residues" evidence="2">
    <location>
        <begin position="151"/>
        <end position="164"/>
    </location>
</feature>
<sequence>MRKIWGKRDGKDKRKSLSSKFTNGSNNNQDYDDTSSLQSGATGSISGGNSSYYERHMDYTHNNRSNTHLNHGGNDDDIMSIREEREDGDREEREENGRSGDNNEHDHDQQTISNESRLSHDEISTLPTAPTHKQNTKSNHSISGAQLARAPSNTSTLASTYAPSKSSTQQLAYTITSQQHGQQHGPQQGQQQGQQHVEPHNQSPLRLSALVKQDYDTTVVKTGWLNTIVNKNGDIDQQNLKIYRVELKGSFLHLYKPASNLNIKSFKLDNNLENEFSSTGGAPSISNASDDATLTDSARQADHMSSTSPTKRFNNLSDFDKSNISISSPQMIETPIHTQPEDKLAPALATNVDMTTNSTAPMTTTSTTISTNSDANVTTKIEKLDKMDNKDNVDNIDSMDNMDKIDKTAKTTKMAKSAEPSEPSIQTSTFASPPGKIVPISYFSSIIPHPQLRYDFHTHRFTTYLFSNDDNTLESIIHFFFFTEDPLDQPSINTITSTLPLLPNFGQILQYIGYYLETIFDDKFELAGKTQLVCERTLVLLSNLETHFDGFLLNSDVGPSILRIVELLSQVQDFDQGMVSSLKQRMLIKQQGLIDLVNNSSLAPAPELVLDLPTQTSTPAPTSSTNSDPFKDLSSLVFMKDVNLIEFAKTISDLDLKYFSSWNSNIDKSLLLASSINTTKETKNQFYKKNPLIFNNNKHIHYLSRLLINHIFVEQALARSMSFAILESKARILEKWIDLGCLLDKSGNMSSWLGISSIILSQPVLRLTKIWSLVSNDYIKLLKNDWSPVLFELDRRYLVHETSGGDNGLSTLGEKQELTPSKESYHIMAPRGLGKIYAKERVIPYFSDLVINNLGLTENVDVYELESIWKRINYSFDRWNDYLSNLNNHDEIIKYNEDVLRRYDTMGFIFSNESLNQILYLGGNNDEDVEPHALRDEMNQRHNRNHDYDHSSTREGSDSNAKITEGLLRLIEVNCNSIDLEQIMKLSLNLEPDLPEGYLTMINSQLVIPSTPLDLTFPHKNQSSLSVNSVETQSSLESSLNNQGFNPSARLPTFNNNYFKLDFAKYDELAVADDKIVHQQQLDPSVNKHNLVIDDELTFRIDDFVTEVDSNGSGAVDDRDQVAGSLDGGEEEDLPGLGIDVDDILSSEKFNNFTISPKSDNNRRSSSHKHSRSHSHSHSHSNSNSHSQSHSQSQSGAGSNVASSARMEGIKTIYSFVPKYATIDRLIDLLLIDATYFHNDVHLDLTEYRFVFLLNYNSFMTTKELLDKLVHRFVNSGNAVLSVMKKNHLLKKMNHEVKYTNGVTGKMHEPNFEKSTPQLPINFPNWDLDPTIDLTEMGEVDYELLLKIQINILKVLIVLLNNFYSNFSLNLSNKSILIKLLKLFSNEILQWYNSNKIDASLERLFESLVSYYKKLKKLFVKKTYRPNEISKFDEYLINEYKFNSSLSEVPMNRNLPSPKNVHKIEKFLYKFNKLLTIFYKGIKAEDWVKAYKILENLYELNALWDFNLQRPTGIGSGSGVGNGKGKGNGNGSGNVKGAGVGAGAAIGEEDEKLVISNIFNFFETLVSPEERQLVLKQFPLVFRKLFKLYFRFKTYLLVQLTDPNITTEERLERMKTLLLMTKISKLKMNDNQFVFEGNGHIPSCVETAIINVIYSPESRMFSNLWVKAALALDESRRNSQFNSIEEMIPLNISVLDLQSTEPLLPCFGWIIENLIASDKCPSFYKKMVNFNKRYLIFKLIKELGIEDFEESTLTNSSLTSEATFHESREFDFLLKLNETLVNSQLMENVYGRQAQSDKAPIFSGVLREQQRILLMDNQKKYLRDTKYVIHGTALLSATSVNNFNTIHGPNNNSSGIATGATTTTTTTGGSSSGNFRNHNIHGIHGNDSINNSTTSILSKKSSNNSLKRQSLSYKSNSSSRFKISGLFSKTRPFLSSSEIVSVKDLPNLDARGEKPAKAHISISLRNRKIFPVYQLQYSFKIDGDSPENEFFFQATSNDELNDWLVKLNYANRHWFYSKVLNFRFSGGSNSNNLVFGLPLEFICIRERMEIPTVLNQLLEAIESEGLDEVGVYRISTSLSEINNLKNTIDRMGCMDDKEYDTHTLTSTLKVYFRMLPDSILTDEAIERFYIIKDNKGFDEYREILELLPKSSYNTLKRLIKHLVKVCEHSETNKMTTSNIATVIGPTLTEASSLDILIHNFGFINLVLEKMILNYDDIFE</sequence>
<feature type="region of interest" description="Disordered" evidence="2">
    <location>
        <begin position="1"/>
        <end position="55"/>
    </location>
</feature>
<dbReference type="SMART" id="SM00324">
    <property type="entry name" value="RhoGAP"/>
    <property type="match status" value="1"/>
</dbReference>
<feature type="region of interest" description="Disordered" evidence="2">
    <location>
        <begin position="939"/>
        <end position="959"/>
    </location>
</feature>
<evidence type="ECO:0000313" key="7">
    <source>
        <dbReference type="EMBL" id="EDK46941.1"/>
    </source>
</evidence>
<dbReference type="GO" id="GO:0007264">
    <property type="term" value="P:small GTPase-mediated signal transduction"/>
    <property type="evidence" value="ECO:0007669"/>
    <property type="project" value="InterPro"/>
</dbReference>
<feature type="compositionally biased region" description="Polar residues" evidence="2">
    <location>
        <begin position="18"/>
        <end position="52"/>
    </location>
</feature>
<feature type="compositionally biased region" description="Polar residues" evidence="2">
    <location>
        <begin position="125"/>
        <end position="144"/>
    </location>
</feature>
<evidence type="ECO:0000256" key="2">
    <source>
        <dbReference type="SAM" id="MobiDB-lite"/>
    </source>
</evidence>
<feature type="compositionally biased region" description="Basic and acidic residues" evidence="2">
    <location>
        <begin position="1"/>
        <end position="12"/>
    </location>
</feature>
<dbReference type="Proteomes" id="UP000001996">
    <property type="component" value="Unassembled WGS sequence"/>
</dbReference>
<dbReference type="SUPFAM" id="SSF48350">
    <property type="entry name" value="GTPase activation domain, GAP"/>
    <property type="match status" value="1"/>
</dbReference>
<feature type="region of interest" description="Disordered" evidence="2">
    <location>
        <begin position="1850"/>
        <end position="1911"/>
    </location>
</feature>
<dbReference type="Gene3D" id="1.10.555.10">
    <property type="entry name" value="Rho GTPase activation protein"/>
    <property type="match status" value="1"/>
</dbReference>
<dbReference type="STRING" id="379508.A5E683"/>
<dbReference type="CDD" id="cd06224">
    <property type="entry name" value="REM"/>
    <property type="match status" value="1"/>
</dbReference>